<accession>A0ABW4LTV1</accession>
<dbReference type="RefSeq" id="WP_377929703.1">
    <property type="nucleotide sequence ID" value="NZ_JBHUEM010000045.1"/>
</dbReference>
<comment type="caution">
    <text evidence="1">The sequence shown here is derived from an EMBL/GenBank/DDBJ whole genome shotgun (WGS) entry which is preliminary data.</text>
</comment>
<keyword evidence="2" id="KW-1185">Reference proteome</keyword>
<evidence type="ECO:0000313" key="2">
    <source>
        <dbReference type="Proteomes" id="UP001597214"/>
    </source>
</evidence>
<dbReference type="InterPro" id="IPR020255">
    <property type="entry name" value="CsgA"/>
</dbReference>
<dbReference type="Proteomes" id="UP001597214">
    <property type="component" value="Unassembled WGS sequence"/>
</dbReference>
<gene>
    <name evidence="1" type="ORF">ACFSCX_18410</name>
</gene>
<reference evidence="2" key="1">
    <citation type="journal article" date="2019" name="Int. J. Syst. Evol. Microbiol.">
        <title>The Global Catalogue of Microorganisms (GCM) 10K type strain sequencing project: providing services to taxonomists for standard genome sequencing and annotation.</title>
        <authorList>
            <consortium name="The Broad Institute Genomics Platform"/>
            <consortium name="The Broad Institute Genome Sequencing Center for Infectious Disease"/>
            <person name="Wu L."/>
            <person name="Ma J."/>
        </authorList>
    </citation>
    <scope>NUCLEOTIDE SEQUENCE [LARGE SCALE GENOMIC DNA]</scope>
    <source>
        <strain evidence="2">CCUG 49339</strain>
    </source>
</reference>
<protein>
    <submittedName>
        <fullName evidence="1">Sporulation protein</fullName>
    </submittedName>
</protein>
<organism evidence="1 2">
    <name type="scientific">Bacillus salitolerans</name>
    <dbReference type="NCBI Taxonomy" id="1437434"/>
    <lineage>
        <taxon>Bacteria</taxon>
        <taxon>Bacillati</taxon>
        <taxon>Bacillota</taxon>
        <taxon>Bacilli</taxon>
        <taxon>Bacillales</taxon>
        <taxon>Bacillaceae</taxon>
        <taxon>Bacillus</taxon>
    </lineage>
</organism>
<dbReference type="EMBL" id="JBHUEM010000045">
    <property type="protein sequence ID" value="MFD1738498.1"/>
    <property type="molecule type" value="Genomic_DNA"/>
</dbReference>
<dbReference type="Pfam" id="PF17334">
    <property type="entry name" value="CsgA"/>
    <property type="match status" value="1"/>
</dbReference>
<proteinExistence type="predicted"/>
<evidence type="ECO:0000313" key="1">
    <source>
        <dbReference type="EMBL" id="MFD1738498.1"/>
    </source>
</evidence>
<sequence>MEQTLGYLREILSNYLDHQAQSRQIYEKLESTQYENEQAFVRALDEEETLYLNKILPDEINHALEEQDYTRMSELNNVYELLI</sequence>
<name>A0ABW4LTV1_9BACI</name>